<evidence type="ECO:0000256" key="1">
    <source>
        <dbReference type="SAM" id="Phobius"/>
    </source>
</evidence>
<proteinExistence type="predicted"/>
<accession>A0A4Q9DXS8</accession>
<gene>
    <name evidence="2" type="ORF">EYB31_05100</name>
</gene>
<keyword evidence="1" id="KW-0812">Transmembrane</keyword>
<name>A0A4Q9DXS8_9BACL</name>
<organism evidence="2 3">
    <name type="scientific">Paenibacillus thalictri</name>
    <dbReference type="NCBI Taxonomy" id="2527873"/>
    <lineage>
        <taxon>Bacteria</taxon>
        <taxon>Bacillati</taxon>
        <taxon>Bacillota</taxon>
        <taxon>Bacilli</taxon>
        <taxon>Bacillales</taxon>
        <taxon>Paenibacillaceae</taxon>
        <taxon>Paenibacillus</taxon>
    </lineage>
</organism>
<comment type="caution">
    <text evidence="2">The sequence shown here is derived from an EMBL/GenBank/DDBJ whole genome shotgun (WGS) entry which is preliminary data.</text>
</comment>
<evidence type="ECO:0000313" key="2">
    <source>
        <dbReference type="EMBL" id="TBL80608.1"/>
    </source>
</evidence>
<dbReference type="AlphaFoldDB" id="A0A4Q9DXS8"/>
<keyword evidence="1" id="KW-1133">Transmembrane helix</keyword>
<dbReference type="Proteomes" id="UP000293142">
    <property type="component" value="Unassembled WGS sequence"/>
</dbReference>
<evidence type="ECO:0000313" key="3">
    <source>
        <dbReference type="Proteomes" id="UP000293142"/>
    </source>
</evidence>
<protein>
    <recommendedName>
        <fullName evidence="4">Type II secretion system protein GspF domain-containing protein</fullName>
    </recommendedName>
</protein>
<keyword evidence="3" id="KW-1185">Reference proteome</keyword>
<dbReference type="RefSeq" id="WP_131012209.1">
    <property type="nucleotide sequence ID" value="NZ_SIRE01000004.1"/>
</dbReference>
<feature type="transmembrane region" description="Helical" evidence="1">
    <location>
        <begin position="304"/>
        <end position="323"/>
    </location>
</feature>
<dbReference type="OrthoDB" id="2544968at2"/>
<feature type="transmembrane region" description="Helical" evidence="1">
    <location>
        <begin position="95"/>
        <end position="113"/>
    </location>
</feature>
<evidence type="ECO:0008006" key="4">
    <source>
        <dbReference type="Google" id="ProtNLM"/>
    </source>
</evidence>
<feature type="transmembrane region" description="Helical" evidence="1">
    <location>
        <begin position="6"/>
        <end position="26"/>
    </location>
</feature>
<feature type="transmembrane region" description="Helical" evidence="1">
    <location>
        <begin position="119"/>
        <end position="135"/>
    </location>
</feature>
<keyword evidence="1" id="KW-0472">Membrane</keyword>
<feature type="transmembrane region" description="Helical" evidence="1">
    <location>
        <begin position="270"/>
        <end position="292"/>
    </location>
</feature>
<reference evidence="2 3" key="1">
    <citation type="submission" date="2019-02" db="EMBL/GenBank/DDBJ databases">
        <title>Paenibacillus sp. nov., isolated from surface-sterilized tissue of Thalictrum simplex L.</title>
        <authorList>
            <person name="Tuo L."/>
        </authorList>
    </citation>
    <scope>NUCLEOTIDE SEQUENCE [LARGE SCALE GENOMIC DNA]</scope>
    <source>
        <strain evidence="2 3">N2SHLJ1</strain>
    </source>
</reference>
<dbReference type="EMBL" id="SIRE01000004">
    <property type="protein sequence ID" value="TBL80608.1"/>
    <property type="molecule type" value="Genomic_DNA"/>
</dbReference>
<sequence>MMFTMVQYGLLLAAALFTSQGAYLFARPALRILQASLRTDRRHLTRMKALRELRRKDIRRSGRWVKAAGRLHRWLELLLITTGGDKDRPGAVQSFLLLAASLFGAVGTLALFASGSVRFSLLMAVIAVFCLYMRYHMKLRKIQIQGGYDLAEAVGILTSKYKVNRGNMRSALREASQEVRSVTIRRHFIKLVREEINYTNPEELERSVEEFVYSINTSFAKQLGLALLKGLVRGEYVESTLSSIDKNIHKNIDMLRDEGDSSSEVLQLSWLHVLLFPALILFMVVFMGFSSTMHYQLGTETGRYWLTITVIFILFSLVMAFWFKRPPNDY</sequence>